<dbReference type="GO" id="GO:0045944">
    <property type="term" value="P:positive regulation of transcription by RNA polymerase II"/>
    <property type="evidence" value="ECO:0007669"/>
    <property type="project" value="TreeGrafter"/>
</dbReference>
<keyword evidence="6" id="KW-0804">Transcription</keyword>
<feature type="region of interest" description="Disordered" evidence="8">
    <location>
        <begin position="108"/>
        <end position="181"/>
    </location>
</feature>
<feature type="compositionally biased region" description="Polar residues" evidence="8">
    <location>
        <begin position="108"/>
        <end position="128"/>
    </location>
</feature>
<evidence type="ECO:0000256" key="5">
    <source>
        <dbReference type="ARBA" id="ARBA00023125"/>
    </source>
</evidence>
<evidence type="ECO:0000256" key="6">
    <source>
        <dbReference type="ARBA" id="ARBA00023163"/>
    </source>
</evidence>
<evidence type="ECO:0000256" key="8">
    <source>
        <dbReference type="SAM" id="MobiDB-lite"/>
    </source>
</evidence>
<reference evidence="10 11" key="1">
    <citation type="submission" date="2019-06" db="EMBL/GenBank/DDBJ databases">
        <title>Draft genome sequence of the filamentous fungus Phialemoniopsis curvata isolated from diesel fuel.</title>
        <authorList>
            <person name="Varaljay V.A."/>
            <person name="Lyon W.J."/>
            <person name="Crouch A.L."/>
            <person name="Drake C.E."/>
            <person name="Hollomon J.M."/>
            <person name="Nadeau L.J."/>
            <person name="Nunn H.S."/>
            <person name="Stevenson B.S."/>
            <person name="Bojanowski C.L."/>
            <person name="Crookes-Goodson W.J."/>
        </authorList>
    </citation>
    <scope>NUCLEOTIDE SEQUENCE [LARGE SCALE GENOMIC DNA]</scope>
    <source>
        <strain evidence="10 11">D216</strain>
    </source>
</reference>
<evidence type="ECO:0000259" key="9">
    <source>
        <dbReference type="PROSITE" id="PS50048"/>
    </source>
</evidence>
<evidence type="ECO:0000313" key="10">
    <source>
        <dbReference type="EMBL" id="TPX12988.1"/>
    </source>
</evidence>
<comment type="subcellular location">
    <subcellularLocation>
        <location evidence="1">Nucleus</location>
    </subcellularLocation>
</comment>
<dbReference type="PANTHER" id="PTHR47782">
    <property type="entry name" value="ZN(II)2CYS6 TRANSCRIPTION FACTOR (EUROFUNG)-RELATED"/>
    <property type="match status" value="1"/>
</dbReference>
<accession>A0A507B888</accession>
<sequence length="699" mass="78270">MERRSMSSTVGGKKAPRRIACVRCRTRKKRCDHVLPTCGECRRTNAECVQYGVKKAGSVATVPIAYLQQLEDQLAEMQGTAAQVSVDGPRDGLPELVEDGSTTLQDQSVYSSSFDHSSEAPQAQSMPGSDTVPGDASYLGASGPQYQVQSFNPSFGGNSNIHTQPPSTARREQRYSVPAGLSQSRSELFPGLQQSTPSWLGQSTVAAQNAMLSIGEDWLDHYADIYFEHVQPQWSFLDENAWRLTYSVLKSDPSGPEGAQKFILQLVLAIGALMSSSFRPDCPHLSHATRLHDGAICANLNQATQHPSSLIRTQASMLMLLYSFHGPSPDSIPGSIILTLMNCANLMSPECRDPVADSLGETYEYVRRHAIMSAHILNEVVASAWTYPQPFMFEFLDDTIYNYVSRMTFRRDESGFYEHLFQLRCIQSKIRHVSKKVQKLDASDQFREQYRVRLKEELRVWKEGIQEVVHSSPRDGSIYHQPGSLSKLYDYSLSILMQERPCMQSVEDVGQLVQACSEACRTFHTSQEGDSVIYWTWSALMYQFRLGIMLLYCYAMTPPNLRTPAFTLDLTLAGLESCRKTLAGFAARWPRALVFLQTYNLLANSTFDGAGINQGVGPGMLESPSSQSLCAASYSMDEERKNQVRTHVIDLKMLHVHQAVVMLIEEMIYKPRPEELNYDSFDFAPNMSFGGFDLFNFSV</sequence>
<dbReference type="Proteomes" id="UP000319257">
    <property type="component" value="Unassembled WGS sequence"/>
</dbReference>
<dbReference type="SUPFAM" id="SSF57701">
    <property type="entry name" value="Zn2/Cys6 DNA-binding domain"/>
    <property type="match status" value="1"/>
</dbReference>
<keyword evidence="5" id="KW-0238">DNA-binding</keyword>
<comment type="caution">
    <text evidence="10">The sequence shown here is derived from an EMBL/GenBank/DDBJ whole genome shotgun (WGS) entry which is preliminary data.</text>
</comment>
<dbReference type="InParanoid" id="A0A507B888"/>
<name>A0A507B888_9PEZI</name>
<dbReference type="AlphaFoldDB" id="A0A507B888"/>
<dbReference type="InterPro" id="IPR036864">
    <property type="entry name" value="Zn2-C6_fun-type_DNA-bd_sf"/>
</dbReference>
<evidence type="ECO:0000256" key="1">
    <source>
        <dbReference type="ARBA" id="ARBA00004123"/>
    </source>
</evidence>
<dbReference type="InterPro" id="IPR052202">
    <property type="entry name" value="Yeast_MetPath_Reg"/>
</dbReference>
<dbReference type="CDD" id="cd12148">
    <property type="entry name" value="fungal_TF_MHR"/>
    <property type="match status" value="1"/>
</dbReference>
<keyword evidence="4" id="KW-0805">Transcription regulation</keyword>
<gene>
    <name evidence="10" type="ORF">E0L32_006633</name>
</gene>
<dbReference type="PROSITE" id="PS50048">
    <property type="entry name" value="ZN2_CY6_FUNGAL_2"/>
    <property type="match status" value="1"/>
</dbReference>
<dbReference type="PANTHER" id="PTHR47782:SF12">
    <property type="entry name" value="ZN(II)2CYS6 TRANSCRIPTION FACTOR (EUROFUNG)"/>
    <property type="match status" value="1"/>
</dbReference>
<keyword evidence="11" id="KW-1185">Reference proteome</keyword>
<dbReference type="SMART" id="SM00066">
    <property type="entry name" value="GAL4"/>
    <property type="match status" value="1"/>
</dbReference>
<feature type="compositionally biased region" description="Polar residues" evidence="8">
    <location>
        <begin position="144"/>
        <end position="167"/>
    </location>
</feature>
<dbReference type="GO" id="GO:0005634">
    <property type="term" value="C:nucleus"/>
    <property type="evidence" value="ECO:0007669"/>
    <property type="project" value="UniProtKB-SubCell"/>
</dbReference>
<evidence type="ECO:0000256" key="7">
    <source>
        <dbReference type="ARBA" id="ARBA00023242"/>
    </source>
</evidence>
<evidence type="ECO:0000256" key="4">
    <source>
        <dbReference type="ARBA" id="ARBA00023015"/>
    </source>
</evidence>
<dbReference type="CDD" id="cd00067">
    <property type="entry name" value="GAL4"/>
    <property type="match status" value="1"/>
</dbReference>
<dbReference type="InterPro" id="IPR001138">
    <property type="entry name" value="Zn2Cys6_DnaBD"/>
</dbReference>
<evidence type="ECO:0000256" key="3">
    <source>
        <dbReference type="ARBA" id="ARBA00022833"/>
    </source>
</evidence>
<dbReference type="GO" id="GO:0043565">
    <property type="term" value="F:sequence-specific DNA binding"/>
    <property type="evidence" value="ECO:0007669"/>
    <property type="project" value="TreeGrafter"/>
</dbReference>
<dbReference type="Gene3D" id="4.10.240.10">
    <property type="entry name" value="Zn(2)-C6 fungal-type DNA-binding domain"/>
    <property type="match status" value="1"/>
</dbReference>
<organism evidence="10 11">
    <name type="scientific">Thyridium curvatum</name>
    <dbReference type="NCBI Taxonomy" id="1093900"/>
    <lineage>
        <taxon>Eukaryota</taxon>
        <taxon>Fungi</taxon>
        <taxon>Dikarya</taxon>
        <taxon>Ascomycota</taxon>
        <taxon>Pezizomycotina</taxon>
        <taxon>Sordariomycetes</taxon>
        <taxon>Sordariomycetidae</taxon>
        <taxon>Thyridiales</taxon>
        <taxon>Thyridiaceae</taxon>
        <taxon>Thyridium</taxon>
    </lineage>
</organism>
<protein>
    <recommendedName>
        <fullName evidence="9">Zn(2)-C6 fungal-type domain-containing protein</fullName>
    </recommendedName>
</protein>
<proteinExistence type="predicted"/>
<keyword evidence="7" id="KW-0539">Nucleus</keyword>
<evidence type="ECO:0000256" key="2">
    <source>
        <dbReference type="ARBA" id="ARBA00022723"/>
    </source>
</evidence>
<feature type="domain" description="Zn(2)-C6 fungal-type" evidence="9">
    <location>
        <begin position="20"/>
        <end position="50"/>
    </location>
</feature>
<dbReference type="GO" id="GO:0008270">
    <property type="term" value="F:zinc ion binding"/>
    <property type="evidence" value="ECO:0007669"/>
    <property type="project" value="InterPro"/>
</dbReference>
<dbReference type="OrthoDB" id="27934at2759"/>
<dbReference type="STRING" id="1093900.A0A507B888"/>
<dbReference type="RefSeq" id="XP_030994699.1">
    <property type="nucleotide sequence ID" value="XM_031141287.1"/>
</dbReference>
<keyword evidence="2" id="KW-0479">Metal-binding</keyword>
<dbReference type="GO" id="GO:0000981">
    <property type="term" value="F:DNA-binding transcription factor activity, RNA polymerase II-specific"/>
    <property type="evidence" value="ECO:0007669"/>
    <property type="project" value="InterPro"/>
</dbReference>
<dbReference type="GeneID" id="41974080"/>
<evidence type="ECO:0000313" key="11">
    <source>
        <dbReference type="Proteomes" id="UP000319257"/>
    </source>
</evidence>
<dbReference type="PROSITE" id="PS00463">
    <property type="entry name" value="ZN2_CY6_FUNGAL_1"/>
    <property type="match status" value="1"/>
</dbReference>
<keyword evidence="3" id="KW-0862">Zinc</keyword>
<dbReference type="Pfam" id="PF00172">
    <property type="entry name" value="Zn_clus"/>
    <property type="match status" value="1"/>
</dbReference>
<dbReference type="EMBL" id="SKBQ01000038">
    <property type="protein sequence ID" value="TPX12988.1"/>
    <property type="molecule type" value="Genomic_DNA"/>
</dbReference>